<sequence>MIYIILRNLEYAHNTCTSNHSTPKDAIFEHKDRTYTWSVLQDSDKRRQHPCISTNVHHKFSHVVKQRQ</sequence>
<protein>
    <submittedName>
        <fullName evidence="1">Uncharacterized protein</fullName>
    </submittedName>
</protein>
<proteinExistence type="predicted"/>
<reference evidence="1 2" key="1">
    <citation type="journal article" date="2022" name="bioRxiv">
        <title>Genomics of Preaxostyla Flagellates Illuminates Evolutionary Transitions and the Path Towards Mitochondrial Loss.</title>
        <authorList>
            <person name="Novak L.V.F."/>
            <person name="Treitli S.C."/>
            <person name="Pyrih J."/>
            <person name="Halakuc P."/>
            <person name="Pipaliya S.V."/>
            <person name="Vacek V."/>
            <person name="Brzon O."/>
            <person name="Soukal P."/>
            <person name="Eme L."/>
            <person name="Dacks J.B."/>
            <person name="Karnkowska A."/>
            <person name="Elias M."/>
            <person name="Hampl V."/>
        </authorList>
    </citation>
    <scope>NUCLEOTIDE SEQUENCE [LARGE SCALE GENOMIC DNA]</scope>
    <source>
        <strain evidence="1">NAU3</strain>
        <tissue evidence="1">Gut</tissue>
    </source>
</reference>
<dbReference type="EMBL" id="JARBJD010000382">
    <property type="protein sequence ID" value="KAK2942796.1"/>
    <property type="molecule type" value="Genomic_DNA"/>
</dbReference>
<gene>
    <name evidence="1" type="ORF">BLNAU_22275</name>
</gene>
<dbReference type="Proteomes" id="UP001281761">
    <property type="component" value="Unassembled WGS sequence"/>
</dbReference>
<comment type="caution">
    <text evidence="1">The sequence shown here is derived from an EMBL/GenBank/DDBJ whole genome shotgun (WGS) entry which is preliminary data.</text>
</comment>
<evidence type="ECO:0000313" key="1">
    <source>
        <dbReference type="EMBL" id="KAK2942796.1"/>
    </source>
</evidence>
<name>A0ABQ9WTI7_9EUKA</name>
<keyword evidence="2" id="KW-1185">Reference proteome</keyword>
<organism evidence="1 2">
    <name type="scientific">Blattamonas nauphoetae</name>
    <dbReference type="NCBI Taxonomy" id="2049346"/>
    <lineage>
        <taxon>Eukaryota</taxon>
        <taxon>Metamonada</taxon>
        <taxon>Preaxostyla</taxon>
        <taxon>Oxymonadida</taxon>
        <taxon>Blattamonas</taxon>
    </lineage>
</organism>
<accession>A0ABQ9WTI7</accession>
<evidence type="ECO:0000313" key="2">
    <source>
        <dbReference type="Proteomes" id="UP001281761"/>
    </source>
</evidence>